<dbReference type="InterPro" id="IPR008225">
    <property type="entry name" value="F420-0_g-glutamyl_ligase"/>
</dbReference>
<evidence type="ECO:0000256" key="4">
    <source>
        <dbReference type="ARBA" id="ARBA00022842"/>
    </source>
</evidence>
<evidence type="ECO:0000313" key="10">
    <source>
        <dbReference type="Proteomes" id="UP000642748"/>
    </source>
</evidence>
<dbReference type="GO" id="GO:0052618">
    <property type="term" value="F:coenzyme F420-0:L-glutamate ligase activity"/>
    <property type="evidence" value="ECO:0007669"/>
    <property type="project" value="TreeGrafter"/>
</dbReference>
<dbReference type="RefSeq" id="WP_203915761.1">
    <property type="nucleotide sequence ID" value="NZ_BONZ01000003.1"/>
</dbReference>
<evidence type="ECO:0000256" key="6">
    <source>
        <dbReference type="ARBA" id="ARBA00023134"/>
    </source>
</evidence>
<dbReference type="Proteomes" id="UP000642748">
    <property type="component" value="Unassembled WGS sequence"/>
</dbReference>
<dbReference type="AlphaFoldDB" id="A0A8J3QJB2"/>
<keyword evidence="3" id="KW-0547">Nucleotide-binding</keyword>
<evidence type="ECO:0000256" key="2">
    <source>
        <dbReference type="ARBA" id="ARBA00022723"/>
    </source>
</evidence>
<comment type="caution">
    <text evidence="9">The sequence shown here is derived from an EMBL/GenBank/DDBJ whole genome shotgun (WGS) entry which is preliminary data.</text>
</comment>
<keyword evidence="7" id="KW-0464">Manganese</keyword>
<dbReference type="GO" id="GO:0046872">
    <property type="term" value="F:metal ion binding"/>
    <property type="evidence" value="ECO:0007669"/>
    <property type="project" value="UniProtKB-KW"/>
</dbReference>
<evidence type="ECO:0000256" key="3">
    <source>
        <dbReference type="ARBA" id="ARBA00022741"/>
    </source>
</evidence>
<evidence type="ECO:0000259" key="8">
    <source>
        <dbReference type="Pfam" id="PF01996"/>
    </source>
</evidence>
<gene>
    <name evidence="9" type="ORF">Raf01_02050</name>
</gene>
<keyword evidence="2" id="KW-0479">Metal-binding</keyword>
<evidence type="ECO:0000313" key="9">
    <source>
        <dbReference type="EMBL" id="GIH12033.1"/>
    </source>
</evidence>
<dbReference type="EMBL" id="BONZ01000003">
    <property type="protein sequence ID" value="GIH12033.1"/>
    <property type="molecule type" value="Genomic_DNA"/>
</dbReference>
<organism evidence="9 10">
    <name type="scientific">Rugosimonospora africana</name>
    <dbReference type="NCBI Taxonomy" id="556532"/>
    <lineage>
        <taxon>Bacteria</taxon>
        <taxon>Bacillati</taxon>
        <taxon>Actinomycetota</taxon>
        <taxon>Actinomycetes</taxon>
        <taxon>Micromonosporales</taxon>
        <taxon>Micromonosporaceae</taxon>
        <taxon>Rugosimonospora</taxon>
    </lineage>
</organism>
<evidence type="ECO:0000256" key="1">
    <source>
        <dbReference type="ARBA" id="ARBA00022598"/>
    </source>
</evidence>
<keyword evidence="1" id="KW-0436">Ligase</keyword>
<keyword evidence="10" id="KW-1185">Reference proteome</keyword>
<dbReference type="NCBIfam" id="NF009810">
    <property type="entry name" value="PRK13294.1"/>
    <property type="match status" value="1"/>
</dbReference>
<keyword evidence="4" id="KW-0460">Magnesium</keyword>
<protein>
    <recommendedName>
        <fullName evidence="8">Coenzyme F420:L-glutamate ligase-like domain-containing protein</fullName>
    </recommendedName>
</protein>
<keyword evidence="6" id="KW-0342">GTP-binding</keyword>
<name>A0A8J3QJB2_9ACTN</name>
<evidence type="ECO:0000256" key="7">
    <source>
        <dbReference type="ARBA" id="ARBA00023211"/>
    </source>
</evidence>
<reference evidence="9" key="1">
    <citation type="submission" date="2021-01" db="EMBL/GenBank/DDBJ databases">
        <title>Whole genome shotgun sequence of Rugosimonospora africana NBRC 104875.</title>
        <authorList>
            <person name="Komaki H."/>
            <person name="Tamura T."/>
        </authorList>
    </citation>
    <scope>NUCLEOTIDE SEQUENCE</scope>
    <source>
        <strain evidence="9">NBRC 104875</strain>
    </source>
</reference>
<keyword evidence="5" id="KW-0630">Potassium</keyword>
<dbReference type="Pfam" id="PF01996">
    <property type="entry name" value="F420_ligase"/>
    <property type="match status" value="1"/>
</dbReference>
<accession>A0A8J3QJB2</accession>
<dbReference type="Gene3D" id="3.90.1660.10">
    <property type="entry name" value="CofE-like domain"/>
    <property type="match status" value="1"/>
</dbReference>
<sequence>MNLTILPVTGIGDVRPGDDLAALITGAAPWLENGDVLVVTSKIVSKSEGRLVAVPADGPERDAARAVALAGETVRTVARRGGTQIVQTRHGFVMAAAGIDASNVDREHLVLLPIDSDASARTLRAALRDRYRLDVAIIVSDTMGRPWRSGLTDVALGAAGIDALHDYRGETDAYGNELHLTQMAIIDELAASAELVKGKYDQVPVAVIRGLHATGAEDGQGAAVLVRGAEHDLFSLGTAEARADGLRTAAELPDLEHFADALVTDDLLATATASATAAATASATVSVSAGLAEPGFLEVPVKAGLPAGTARALVPHVPAGSGPAALARAGAGIHRLRCALAAAGAASTWLPDAEPDGVDLPPSRMPLGLVAIGMAPPKLG</sequence>
<dbReference type="InterPro" id="IPR002847">
    <property type="entry name" value="F420-0_gamma-glut_ligase-dom"/>
</dbReference>
<dbReference type="NCBIfam" id="TIGR01916">
    <property type="entry name" value="F420_cofE"/>
    <property type="match status" value="1"/>
</dbReference>
<dbReference type="SUPFAM" id="SSF144010">
    <property type="entry name" value="CofE-like"/>
    <property type="match status" value="1"/>
</dbReference>
<evidence type="ECO:0000256" key="5">
    <source>
        <dbReference type="ARBA" id="ARBA00022958"/>
    </source>
</evidence>
<proteinExistence type="predicted"/>
<dbReference type="PANTHER" id="PTHR47917">
    <property type="match status" value="1"/>
</dbReference>
<dbReference type="GO" id="GO:0005525">
    <property type="term" value="F:GTP binding"/>
    <property type="evidence" value="ECO:0007669"/>
    <property type="project" value="UniProtKB-KW"/>
</dbReference>
<dbReference type="Gene3D" id="3.30.1330.100">
    <property type="entry name" value="CofE-like"/>
    <property type="match status" value="1"/>
</dbReference>
<feature type="domain" description="Coenzyme F420:L-glutamate ligase-like" evidence="8">
    <location>
        <begin position="12"/>
        <end position="210"/>
    </location>
</feature>
<dbReference type="PANTHER" id="PTHR47917:SF1">
    <property type="entry name" value="COENZYME F420:L-GLUTAMATE LIGASE"/>
    <property type="match status" value="1"/>
</dbReference>